<comment type="caution">
    <text evidence="6">The sequence shown here is derived from an EMBL/GenBank/DDBJ whole genome shotgun (WGS) entry which is preliminary data.</text>
</comment>
<dbReference type="Proteomes" id="UP001470230">
    <property type="component" value="Unassembled WGS sequence"/>
</dbReference>
<organism evidence="6 7">
    <name type="scientific">Tritrichomonas musculus</name>
    <dbReference type="NCBI Taxonomy" id="1915356"/>
    <lineage>
        <taxon>Eukaryota</taxon>
        <taxon>Metamonada</taxon>
        <taxon>Parabasalia</taxon>
        <taxon>Tritrichomonadida</taxon>
        <taxon>Tritrichomonadidae</taxon>
        <taxon>Tritrichomonas</taxon>
    </lineage>
</organism>
<evidence type="ECO:0000256" key="2">
    <source>
        <dbReference type="ARBA" id="ARBA00022692"/>
    </source>
</evidence>
<evidence type="ECO:0000313" key="7">
    <source>
        <dbReference type="Proteomes" id="UP001470230"/>
    </source>
</evidence>
<keyword evidence="3 5" id="KW-1133">Transmembrane helix</keyword>
<gene>
    <name evidence="6" type="ORF">M9Y10_002277</name>
</gene>
<evidence type="ECO:0000256" key="1">
    <source>
        <dbReference type="ARBA" id="ARBA00004141"/>
    </source>
</evidence>
<feature type="transmembrane region" description="Helical" evidence="5">
    <location>
        <begin position="126"/>
        <end position="143"/>
    </location>
</feature>
<evidence type="ECO:0000313" key="6">
    <source>
        <dbReference type="EMBL" id="KAK8899954.1"/>
    </source>
</evidence>
<reference evidence="6 7" key="1">
    <citation type="submission" date="2024-04" db="EMBL/GenBank/DDBJ databases">
        <title>Tritrichomonas musculus Genome.</title>
        <authorList>
            <person name="Alves-Ferreira E."/>
            <person name="Grigg M."/>
            <person name="Lorenzi H."/>
            <person name="Galac M."/>
        </authorList>
    </citation>
    <scope>NUCLEOTIDE SEQUENCE [LARGE SCALE GENOMIC DNA]</scope>
    <source>
        <strain evidence="6 7">EAF2021</strain>
    </source>
</reference>
<protein>
    <recommendedName>
        <fullName evidence="8">Sodium:sulfate symporter transmembrane region family protein</fullName>
    </recommendedName>
</protein>
<dbReference type="EMBL" id="JAPFFF010000001">
    <property type="protein sequence ID" value="KAK8899954.1"/>
    <property type="molecule type" value="Genomic_DNA"/>
</dbReference>
<evidence type="ECO:0000256" key="3">
    <source>
        <dbReference type="ARBA" id="ARBA00022989"/>
    </source>
</evidence>
<name>A0ABR2L9C4_9EUKA</name>
<feature type="transmembrane region" description="Helical" evidence="5">
    <location>
        <begin position="541"/>
        <end position="562"/>
    </location>
</feature>
<keyword evidence="4 5" id="KW-0472">Membrane</keyword>
<feature type="transmembrane region" description="Helical" evidence="5">
    <location>
        <begin position="274"/>
        <end position="291"/>
    </location>
</feature>
<accession>A0ABR2L9C4</accession>
<keyword evidence="2 5" id="KW-0812">Transmembrane</keyword>
<feature type="transmembrane region" description="Helical" evidence="5">
    <location>
        <begin position="223"/>
        <end position="247"/>
    </location>
</feature>
<feature type="transmembrane region" description="Helical" evidence="5">
    <location>
        <begin position="89"/>
        <end position="106"/>
    </location>
</feature>
<feature type="transmembrane region" description="Helical" evidence="5">
    <location>
        <begin position="12"/>
        <end position="29"/>
    </location>
</feature>
<feature type="transmembrane region" description="Helical" evidence="5">
    <location>
        <begin position="41"/>
        <end position="69"/>
    </location>
</feature>
<feature type="transmembrane region" description="Helical" evidence="5">
    <location>
        <begin position="457"/>
        <end position="490"/>
    </location>
</feature>
<dbReference type="PANTHER" id="PTHR10283:SF82">
    <property type="entry name" value="SOLUTE CARRIER FAMILY 13 MEMBER 2"/>
    <property type="match status" value="1"/>
</dbReference>
<evidence type="ECO:0000256" key="4">
    <source>
        <dbReference type="ARBA" id="ARBA00023136"/>
    </source>
</evidence>
<keyword evidence="7" id="KW-1185">Reference proteome</keyword>
<feature type="transmembrane region" description="Helical" evidence="5">
    <location>
        <begin position="502"/>
        <end position="521"/>
    </location>
</feature>
<comment type="subcellular location">
    <subcellularLocation>
        <location evidence="1">Membrane</location>
        <topology evidence="1">Multi-pass membrane protein</topology>
    </subcellularLocation>
</comment>
<feature type="transmembrane region" description="Helical" evidence="5">
    <location>
        <begin position="419"/>
        <end position="437"/>
    </location>
</feature>
<sequence>MNSTVKTVIWWLQFLGPIIVAIFFLFNVVKLDKSKPKASPCLGVTIITALWWIFEPIPIVITAFFPVFLLPLFAVSTASAVASSMFSDTSLVFLGGFIFSTAMVRWNLHSRIALKTVLIFGLRPRILLCGIMIVTAFLSMWISNTATALTMVPNALAIITKLEEITGDPSGVEPFSKSLFLAIAFSASIGGMATLIGTPPNLILTQIAKKTFPDAPEIGFAQFLFVALPTTVVIVVVMYLFFVFVYMRKMNMPDNADESAFRENYEKLGKMKPAEIVIAISFIILALLWLFRGDMSFSPTSKLVGWANKIHPGTGSKYINDGTVAICLAMLLFIIRVPQPSVEEEKQLIKADVDLEIGHKPVSWQHREAMDLCDLSEDTDNELVDEITEADVSVPEMAPEKEKDIWVPILDWEYAQQKIPWTILFLFSGGFALNQGFTDSKLNEWMGDVLKGLGNLPLFVLLLCICFVTSILSNIASNTACANILLPVVGMLSQKAQKYHPWLLMIPTAFSTSTCFIMPVATPPNLVCYGSGRLAMKDFMIAGSAINIVSVIIVIGMSMALIPPVFQANSFPDWAKPNES</sequence>
<feature type="transmembrane region" description="Helical" evidence="5">
    <location>
        <begin position="179"/>
        <end position="202"/>
    </location>
</feature>
<dbReference type="InterPro" id="IPR001898">
    <property type="entry name" value="SLC13A/DASS"/>
</dbReference>
<evidence type="ECO:0000256" key="5">
    <source>
        <dbReference type="SAM" id="Phobius"/>
    </source>
</evidence>
<evidence type="ECO:0008006" key="8">
    <source>
        <dbReference type="Google" id="ProtNLM"/>
    </source>
</evidence>
<proteinExistence type="predicted"/>
<dbReference type="PANTHER" id="PTHR10283">
    <property type="entry name" value="SOLUTE CARRIER FAMILY 13 MEMBER"/>
    <property type="match status" value="1"/>
</dbReference>
<dbReference type="Pfam" id="PF00939">
    <property type="entry name" value="Na_sulph_symp"/>
    <property type="match status" value="1"/>
</dbReference>